<feature type="transmembrane region" description="Helical" evidence="1">
    <location>
        <begin position="184"/>
        <end position="203"/>
    </location>
</feature>
<dbReference type="EMBL" id="JBHSBI010000001">
    <property type="protein sequence ID" value="MFC4005951.1"/>
    <property type="molecule type" value="Genomic_DNA"/>
</dbReference>
<dbReference type="RefSeq" id="WP_379526117.1">
    <property type="nucleotide sequence ID" value="NZ_JBHSBI010000001.1"/>
</dbReference>
<keyword evidence="1" id="KW-1133">Transmembrane helix</keyword>
<accession>A0ABV8G097</accession>
<keyword evidence="1" id="KW-0812">Transmembrane</keyword>
<sequence length="204" mass="21239">MTELRETVLGDPAQLPGPSLGGRLFGVLLLLVALGICAAGVNMTLTAAKVKGVQGTLTVERCWKQSRSGKAFDEPRCSGTFRPDGGGEPVENAEYRGGGAANVAVGEELHVHQAGATFRLSGGKGLAQGVMAVFGGLAFSALAVPFLATGIQPRWFRRGENRTRVLAMVTFGIKGTTAGRVRNVLMLVGLVGMAVSYITYAAMS</sequence>
<keyword evidence="1" id="KW-0472">Membrane</keyword>
<keyword evidence="3" id="KW-1185">Reference proteome</keyword>
<organism evidence="2 3">
    <name type="scientific">Nonomuraea purpurea</name>
    <dbReference type="NCBI Taxonomy" id="1849276"/>
    <lineage>
        <taxon>Bacteria</taxon>
        <taxon>Bacillati</taxon>
        <taxon>Actinomycetota</taxon>
        <taxon>Actinomycetes</taxon>
        <taxon>Streptosporangiales</taxon>
        <taxon>Streptosporangiaceae</taxon>
        <taxon>Nonomuraea</taxon>
    </lineage>
</organism>
<evidence type="ECO:0000313" key="2">
    <source>
        <dbReference type="EMBL" id="MFC4005951.1"/>
    </source>
</evidence>
<protein>
    <recommendedName>
        <fullName evidence="4">Aromatic ring-opening dioxygenase LigA</fullName>
    </recommendedName>
</protein>
<evidence type="ECO:0000313" key="3">
    <source>
        <dbReference type="Proteomes" id="UP001595851"/>
    </source>
</evidence>
<feature type="transmembrane region" description="Helical" evidence="1">
    <location>
        <begin position="20"/>
        <end position="41"/>
    </location>
</feature>
<reference evidence="3" key="1">
    <citation type="journal article" date="2019" name="Int. J. Syst. Evol. Microbiol.">
        <title>The Global Catalogue of Microorganisms (GCM) 10K type strain sequencing project: providing services to taxonomists for standard genome sequencing and annotation.</title>
        <authorList>
            <consortium name="The Broad Institute Genomics Platform"/>
            <consortium name="The Broad Institute Genome Sequencing Center for Infectious Disease"/>
            <person name="Wu L."/>
            <person name="Ma J."/>
        </authorList>
    </citation>
    <scope>NUCLEOTIDE SEQUENCE [LARGE SCALE GENOMIC DNA]</scope>
    <source>
        <strain evidence="3">TBRC 1276</strain>
    </source>
</reference>
<comment type="caution">
    <text evidence="2">The sequence shown here is derived from an EMBL/GenBank/DDBJ whole genome shotgun (WGS) entry which is preliminary data.</text>
</comment>
<gene>
    <name evidence="2" type="ORF">ACFOY2_01865</name>
</gene>
<name>A0ABV8G097_9ACTN</name>
<evidence type="ECO:0000256" key="1">
    <source>
        <dbReference type="SAM" id="Phobius"/>
    </source>
</evidence>
<feature type="transmembrane region" description="Helical" evidence="1">
    <location>
        <begin position="129"/>
        <end position="148"/>
    </location>
</feature>
<dbReference type="Proteomes" id="UP001595851">
    <property type="component" value="Unassembled WGS sequence"/>
</dbReference>
<proteinExistence type="predicted"/>
<evidence type="ECO:0008006" key="4">
    <source>
        <dbReference type="Google" id="ProtNLM"/>
    </source>
</evidence>